<evidence type="ECO:0000256" key="1">
    <source>
        <dbReference type="SAM" id="Phobius"/>
    </source>
</evidence>
<dbReference type="KEGG" id="aprc:113857254"/>
<dbReference type="RefSeq" id="XP_027344854.1">
    <property type="nucleotide sequence ID" value="XM_027489053.1"/>
</dbReference>
<proteinExistence type="predicted"/>
<dbReference type="AlphaFoldDB" id="A0A8B8KQ95"/>
<feature type="transmembrane region" description="Helical" evidence="1">
    <location>
        <begin position="144"/>
        <end position="167"/>
    </location>
</feature>
<keyword evidence="2" id="KW-1185">Reference proteome</keyword>
<dbReference type="Proteomes" id="UP000694853">
    <property type="component" value="Unplaced"/>
</dbReference>
<accession>A0A8B8KQ95</accession>
<dbReference type="PANTHER" id="PTHR37201">
    <property type="entry name" value="WD REPEAT PROTEIN"/>
    <property type="match status" value="1"/>
</dbReference>
<sequence length="356" mass="40790">MIAAATTTASPPIWWRQHMQIEMHHRRVTASSFSRRMNPPFPNLRGLGLYRNGAVESSCGAVSRSNQWYVSVSPWDDKPFEMLPNGKKVYLDEQDVVTFLDPPKELIPLDPSSYNPAAYLWKKIEDIPEERRHRLLLLLKPRSFLFSIACIQCLFFFYLTVGMLISLCRLVSMAWQIAGTRYEDPKLVKKSASTLLSNSNKDDVMLEYYNCRTSGGTMPISWINSFRKAIFSCKDGQAYGRIIYGPVLAAFTDSFTPLYFTVRQLKEVMSTEQPCDLAYEFGDGLHDIKELPLGFPRPVKHPYPFNDQIVMYVRFLAPGVAVGQAWQEGTKLEQVPRKLCREILMVKDYTSLPEDL</sequence>
<reference evidence="2" key="1">
    <citation type="journal article" date="2019" name="Toxins">
        <title>Detection of Abrin-Like and Prepropulchellin-Like Toxin Genes and Transcripts Using Whole Genome Sequencing and Full-Length Transcript Sequencing of Abrus precatorius.</title>
        <authorList>
            <person name="Hovde B.T."/>
            <person name="Daligault H.E."/>
            <person name="Hanschen E.R."/>
            <person name="Kunde Y.A."/>
            <person name="Johnson M.B."/>
            <person name="Starkenburg S.R."/>
            <person name="Johnson S.L."/>
        </authorList>
    </citation>
    <scope>NUCLEOTIDE SEQUENCE [LARGE SCALE GENOMIC DNA]</scope>
</reference>
<dbReference type="PANTHER" id="PTHR37201:SF1">
    <property type="entry name" value="WD REPEAT PROTEIN"/>
    <property type="match status" value="1"/>
</dbReference>
<protein>
    <submittedName>
        <fullName evidence="3">LOW QUALITY PROTEIN: uncharacterized protein LOC113857254</fullName>
    </submittedName>
</protein>
<name>A0A8B8KQ95_ABRPR</name>
<keyword evidence="1" id="KW-0472">Membrane</keyword>
<keyword evidence="1" id="KW-1133">Transmembrane helix</keyword>
<gene>
    <name evidence="3" type="primary">LOC113857254</name>
</gene>
<keyword evidence="1" id="KW-0812">Transmembrane</keyword>
<evidence type="ECO:0000313" key="3">
    <source>
        <dbReference type="RefSeq" id="XP_027344854.1"/>
    </source>
</evidence>
<reference evidence="3" key="2">
    <citation type="submission" date="2025-08" db="UniProtKB">
        <authorList>
            <consortium name="RefSeq"/>
        </authorList>
    </citation>
    <scope>IDENTIFICATION</scope>
    <source>
        <tissue evidence="3">Young leaves</tissue>
    </source>
</reference>
<dbReference type="OrthoDB" id="505263at2759"/>
<organism evidence="2 3">
    <name type="scientific">Abrus precatorius</name>
    <name type="common">Indian licorice</name>
    <name type="synonym">Glycine abrus</name>
    <dbReference type="NCBI Taxonomy" id="3816"/>
    <lineage>
        <taxon>Eukaryota</taxon>
        <taxon>Viridiplantae</taxon>
        <taxon>Streptophyta</taxon>
        <taxon>Embryophyta</taxon>
        <taxon>Tracheophyta</taxon>
        <taxon>Spermatophyta</taxon>
        <taxon>Magnoliopsida</taxon>
        <taxon>eudicotyledons</taxon>
        <taxon>Gunneridae</taxon>
        <taxon>Pentapetalae</taxon>
        <taxon>rosids</taxon>
        <taxon>fabids</taxon>
        <taxon>Fabales</taxon>
        <taxon>Fabaceae</taxon>
        <taxon>Papilionoideae</taxon>
        <taxon>50 kb inversion clade</taxon>
        <taxon>NPAAA clade</taxon>
        <taxon>indigoferoid/millettioid clade</taxon>
        <taxon>Abreae</taxon>
        <taxon>Abrus</taxon>
    </lineage>
</organism>
<evidence type="ECO:0000313" key="2">
    <source>
        <dbReference type="Proteomes" id="UP000694853"/>
    </source>
</evidence>
<dbReference type="GeneID" id="113857254"/>